<dbReference type="Gene3D" id="3.40.1190.20">
    <property type="match status" value="1"/>
</dbReference>
<proteinExistence type="predicted"/>
<feature type="region of interest" description="Disordered" evidence="3">
    <location>
        <begin position="211"/>
        <end position="247"/>
    </location>
</feature>
<evidence type="ECO:0000313" key="5">
    <source>
        <dbReference type="EMBL" id="SDK30299.1"/>
    </source>
</evidence>
<dbReference type="InterPro" id="IPR029056">
    <property type="entry name" value="Ribokinase-like"/>
</dbReference>
<evidence type="ECO:0000256" key="2">
    <source>
        <dbReference type="ARBA" id="ARBA00022777"/>
    </source>
</evidence>
<accession>A0A1G9ASJ5</accession>
<evidence type="ECO:0000256" key="1">
    <source>
        <dbReference type="ARBA" id="ARBA00022679"/>
    </source>
</evidence>
<dbReference type="SUPFAM" id="SSF53613">
    <property type="entry name" value="Ribokinase-like"/>
    <property type="match status" value="1"/>
</dbReference>
<dbReference type="STRING" id="633440.SAMN05421869_11542"/>
<evidence type="ECO:0000313" key="6">
    <source>
        <dbReference type="Proteomes" id="UP000199202"/>
    </source>
</evidence>
<organism evidence="5 6">
    <name type="scientific">Nonomuraea jiangxiensis</name>
    <dbReference type="NCBI Taxonomy" id="633440"/>
    <lineage>
        <taxon>Bacteria</taxon>
        <taxon>Bacillati</taxon>
        <taxon>Actinomycetota</taxon>
        <taxon>Actinomycetes</taxon>
        <taxon>Streptosporangiales</taxon>
        <taxon>Streptosporangiaceae</taxon>
        <taxon>Nonomuraea</taxon>
    </lineage>
</organism>
<feature type="domain" description="Carbohydrate kinase PfkB" evidence="4">
    <location>
        <begin position="9"/>
        <end position="344"/>
    </location>
</feature>
<dbReference type="InterPro" id="IPR011611">
    <property type="entry name" value="PfkB_dom"/>
</dbReference>
<keyword evidence="2 5" id="KW-0418">Kinase</keyword>
<evidence type="ECO:0000256" key="3">
    <source>
        <dbReference type="SAM" id="MobiDB-lite"/>
    </source>
</evidence>
<feature type="compositionally biased region" description="Low complexity" evidence="3">
    <location>
        <begin position="211"/>
        <end position="228"/>
    </location>
</feature>
<dbReference type="EMBL" id="FNDJ01000015">
    <property type="protein sequence ID" value="SDK30299.1"/>
    <property type="molecule type" value="Genomic_DNA"/>
</dbReference>
<dbReference type="GO" id="GO:0016301">
    <property type="term" value="F:kinase activity"/>
    <property type="evidence" value="ECO:0007669"/>
    <property type="project" value="UniProtKB-KW"/>
</dbReference>
<evidence type="ECO:0000259" key="4">
    <source>
        <dbReference type="Pfam" id="PF00294"/>
    </source>
</evidence>
<sequence>MVSRTTFDLLVVGDANPDVIVSGSPRHPAFGQHEQLVPAAGLVLGGSGAITAYGAARLGLRTAFVGRVGDDPAGAFVLDCLRSGGVDVSGCVVDPGAPTAMTVVLVDGDDRAILTAPGCLDRLAAADVPPGLIERTAHVHVSSYFLQPLLAAGLPGLFGLARAAGASTSLDTNDDPAGRWAGLDEALPVTDVLLPNESEALSIAASVSAPTSATAPAPASGTGPAPASKTGPAGSPAETSDAVSDAVSEAAGLEQAVRALAAMGTLPVVKRGGRGALAFADGEFIETPARPATVVDAVGAGDSFNAGLLAALLRGLPLRRSLAVAVACGTLSTRAAGGTAAQPTWEEATR</sequence>
<name>A0A1G9ASJ5_9ACTN</name>
<protein>
    <submittedName>
        <fullName evidence="5">Sugar or nucleoside kinase, ribokinase family</fullName>
    </submittedName>
</protein>
<dbReference type="PANTHER" id="PTHR10584:SF166">
    <property type="entry name" value="RIBOKINASE"/>
    <property type="match status" value="1"/>
</dbReference>
<dbReference type="PANTHER" id="PTHR10584">
    <property type="entry name" value="SUGAR KINASE"/>
    <property type="match status" value="1"/>
</dbReference>
<dbReference type="Proteomes" id="UP000199202">
    <property type="component" value="Unassembled WGS sequence"/>
</dbReference>
<keyword evidence="6" id="KW-1185">Reference proteome</keyword>
<dbReference type="AlphaFoldDB" id="A0A1G9ASJ5"/>
<reference evidence="5 6" key="1">
    <citation type="submission" date="2016-10" db="EMBL/GenBank/DDBJ databases">
        <authorList>
            <person name="de Groot N.N."/>
        </authorList>
    </citation>
    <scope>NUCLEOTIDE SEQUENCE [LARGE SCALE GENOMIC DNA]</scope>
    <source>
        <strain evidence="5 6">CGMCC 4.6533</strain>
    </source>
</reference>
<keyword evidence="1" id="KW-0808">Transferase</keyword>
<dbReference type="Pfam" id="PF00294">
    <property type="entry name" value="PfkB"/>
    <property type="match status" value="1"/>
</dbReference>
<gene>
    <name evidence="5" type="ORF">SAMN05421869_11542</name>
</gene>